<dbReference type="AlphaFoldDB" id="A0A1M6RK47"/>
<evidence type="ECO:0000259" key="2">
    <source>
        <dbReference type="PROSITE" id="PS50943"/>
    </source>
</evidence>
<keyword evidence="1" id="KW-0238">DNA-binding</keyword>
<dbReference type="EMBL" id="FRBC01000002">
    <property type="protein sequence ID" value="SHK32810.1"/>
    <property type="molecule type" value="Genomic_DNA"/>
</dbReference>
<dbReference type="PROSITE" id="PS50943">
    <property type="entry name" value="HTH_CROC1"/>
    <property type="match status" value="1"/>
</dbReference>
<dbReference type="PANTHER" id="PTHR46558">
    <property type="entry name" value="TRACRIPTIONAL REGULATORY PROTEIN-RELATED-RELATED"/>
    <property type="match status" value="1"/>
</dbReference>
<dbReference type="Proteomes" id="UP000184263">
    <property type="component" value="Unassembled WGS sequence"/>
</dbReference>
<dbReference type="Pfam" id="PF01381">
    <property type="entry name" value="HTH_3"/>
    <property type="match status" value="1"/>
</dbReference>
<evidence type="ECO:0000313" key="4">
    <source>
        <dbReference type="Proteomes" id="UP000184263"/>
    </source>
</evidence>
<protein>
    <submittedName>
        <fullName evidence="3">Helix-turn-helix</fullName>
    </submittedName>
</protein>
<evidence type="ECO:0000313" key="3">
    <source>
        <dbReference type="EMBL" id="SHK32810.1"/>
    </source>
</evidence>
<proteinExistence type="predicted"/>
<dbReference type="OrthoDB" id="8115576at2"/>
<dbReference type="InterPro" id="IPR001387">
    <property type="entry name" value="Cro/C1-type_HTH"/>
</dbReference>
<evidence type="ECO:0000256" key="1">
    <source>
        <dbReference type="ARBA" id="ARBA00023125"/>
    </source>
</evidence>
<dbReference type="SMART" id="SM00530">
    <property type="entry name" value="HTH_XRE"/>
    <property type="match status" value="1"/>
</dbReference>
<organism evidence="3 4">
    <name type="scientific">Selenomonas ruminantium</name>
    <dbReference type="NCBI Taxonomy" id="971"/>
    <lineage>
        <taxon>Bacteria</taxon>
        <taxon>Bacillati</taxon>
        <taxon>Bacillota</taxon>
        <taxon>Negativicutes</taxon>
        <taxon>Selenomonadales</taxon>
        <taxon>Selenomonadaceae</taxon>
        <taxon>Selenomonas</taxon>
    </lineage>
</organism>
<dbReference type="RefSeq" id="WP_073088056.1">
    <property type="nucleotide sequence ID" value="NZ_FRBC01000002.1"/>
</dbReference>
<dbReference type="InterPro" id="IPR010982">
    <property type="entry name" value="Lambda_DNA-bd_dom_sf"/>
</dbReference>
<name>A0A1M6RK47_SELRU</name>
<dbReference type="PANTHER" id="PTHR46558:SF11">
    <property type="entry name" value="HTH-TYPE TRANSCRIPTIONAL REGULATOR XRE"/>
    <property type="match status" value="1"/>
</dbReference>
<gene>
    <name evidence="3" type="ORF">SAMN05216582_102115</name>
</gene>
<dbReference type="Gene3D" id="1.10.260.40">
    <property type="entry name" value="lambda repressor-like DNA-binding domains"/>
    <property type="match status" value="1"/>
</dbReference>
<dbReference type="SUPFAM" id="SSF47413">
    <property type="entry name" value="lambda repressor-like DNA-binding domains"/>
    <property type="match status" value="1"/>
</dbReference>
<feature type="domain" description="HTH cro/C1-type" evidence="2">
    <location>
        <begin position="6"/>
        <end position="60"/>
    </location>
</feature>
<reference evidence="3 4" key="1">
    <citation type="submission" date="2016-11" db="EMBL/GenBank/DDBJ databases">
        <authorList>
            <person name="Jaros S."/>
            <person name="Januszkiewicz K."/>
            <person name="Wedrychowicz H."/>
        </authorList>
    </citation>
    <scope>NUCLEOTIDE SEQUENCE [LARGE SCALE GENOMIC DNA]</scope>
    <source>
        <strain evidence="3 4">HD4</strain>
    </source>
</reference>
<dbReference type="GO" id="GO:0003677">
    <property type="term" value="F:DNA binding"/>
    <property type="evidence" value="ECO:0007669"/>
    <property type="project" value="UniProtKB-KW"/>
</dbReference>
<accession>A0A1M6RK47</accession>
<sequence length="78" mass="9207">MTYPRIRALREDKDLKQRELAEYLHCSQVSYSYYETGSRDIPTEVLIQLAEFHHTSIDYLLGITDDPCPYPPTKTKRE</sequence>
<dbReference type="CDD" id="cd00093">
    <property type="entry name" value="HTH_XRE"/>
    <property type="match status" value="1"/>
</dbReference>